<feature type="region of interest" description="Disordered" evidence="1">
    <location>
        <begin position="195"/>
        <end position="319"/>
    </location>
</feature>
<accession>A0A8K0JR43</accession>
<dbReference type="InterPro" id="IPR004827">
    <property type="entry name" value="bZIP"/>
</dbReference>
<dbReference type="GO" id="GO:0003700">
    <property type="term" value="F:DNA-binding transcription factor activity"/>
    <property type="evidence" value="ECO:0007669"/>
    <property type="project" value="InterPro"/>
</dbReference>
<feature type="compositionally biased region" description="Low complexity" evidence="1">
    <location>
        <begin position="1017"/>
        <end position="1029"/>
    </location>
</feature>
<feature type="region of interest" description="Disordered" evidence="1">
    <location>
        <begin position="998"/>
        <end position="1041"/>
    </location>
</feature>
<evidence type="ECO:0000313" key="3">
    <source>
        <dbReference type="EMBL" id="KAG7571417.1"/>
    </source>
</evidence>
<feature type="compositionally biased region" description="Low complexity" evidence="1">
    <location>
        <begin position="436"/>
        <end position="448"/>
    </location>
</feature>
<evidence type="ECO:0000259" key="2">
    <source>
        <dbReference type="PROSITE" id="PS00036"/>
    </source>
</evidence>
<feature type="region of interest" description="Disordered" evidence="1">
    <location>
        <begin position="1250"/>
        <end position="1287"/>
    </location>
</feature>
<dbReference type="InterPro" id="IPR046347">
    <property type="entry name" value="bZIP_sf"/>
</dbReference>
<evidence type="ECO:0000256" key="1">
    <source>
        <dbReference type="SAM" id="MobiDB-lite"/>
    </source>
</evidence>
<keyword evidence="4" id="KW-1185">Reference proteome</keyword>
<feature type="compositionally biased region" description="Low complexity" evidence="1">
    <location>
        <begin position="635"/>
        <end position="645"/>
    </location>
</feature>
<reference evidence="3" key="1">
    <citation type="submission" date="2020-04" db="EMBL/GenBank/DDBJ databases">
        <title>Analysis of mating type loci in Filobasidium floriforme.</title>
        <authorList>
            <person name="Nowrousian M."/>
        </authorList>
    </citation>
    <scope>NUCLEOTIDE SEQUENCE</scope>
    <source>
        <strain evidence="3">CBS 6242</strain>
    </source>
</reference>
<feature type="compositionally biased region" description="Basic and acidic residues" evidence="1">
    <location>
        <begin position="1058"/>
        <end position="1067"/>
    </location>
</feature>
<feature type="region of interest" description="Disordered" evidence="1">
    <location>
        <begin position="967"/>
        <end position="986"/>
    </location>
</feature>
<dbReference type="PROSITE" id="PS00036">
    <property type="entry name" value="BZIP_BASIC"/>
    <property type="match status" value="1"/>
</dbReference>
<proteinExistence type="predicted"/>
<feature type="region of interest" description="Disordered" evidence="1">
    <location>
        <begin position="699"/>
        <end position="749"/>
    </location>
</feature>
<name>A0A8K0JR43_9TREE</name>
<dbReference type="CDD" id="cd14686">
    <property type="entry name" value="bZIP"/>
    <property type="match status" value="1"/>
</dbReference>
<dbReference type="EMBL" id="JABELV010000007">
    <property type="protein sequence ID" value="KAG7571417.1"/>
    <property type="molecule type" value="Genomic_DNA"/>
</dbReference>
<protein>
    <recommendedName>
        <fullName evidence="2">BZIP domain-containing protein</fullName>
    </recommendedName>
</protein>
<feature type="compositionally biased region" description="Low complexity" evidence="1">
    <location>
        <begin position="294"/>
        <end position="306"/>
    </location>
</feature>
<dbReference type="Gene3D" id="1.20.5.170">
    <property type="match status" value="1"/>
</dbReference>
<feature type="region of interest" description="Disordered" evidence="1">
    <location>
        <begin position="1056"/>
        <end position="1211"/>
    </location>
</feature>
<feature type="compositionally biased region" description="Basic and acidic residues" evidence="1">
    <location>
        <begin position="967"/>
        <end position="980"/>
    </location>
</feature>
<feature type="region of interest" description="Disordered" evidence="1">
    <location>
        <begin position="921"/>
        <end position="942"/>
    </location>
</feature>
<feature type="compositionally biased region" description="Basic and acidic residues" evidence="1">
    <location>
        <begin position="388"/>
        <end position="405"/>
    </location>
</feature>
<comment type="caution">
    <text evidence="3">The sequence shown here is derived from an EMBL/GenBank/DDBJ whole genome shotgun (WGS) entry which is preliminary data.</text>
</comment>
<feature type="compositionally biased region" description="Low complexity" evidence="1">
    <location>
        <begin position="221"/>
        <end position="250"/>
    </location>
</feature>
<feature type="region of interest" description="Disordered" evidence="1">
    <location>
        <begin position="16"/>
        <end position="60"/>
    </location>
</feature>
<organism evidence="3 4">
    <name type="scientific">Filobasidium floriforme</name>
    <dbReference type="NCBI Taxonomy" id="5210"/>
    <lineage>
        <taxon>Eukaryota</taxon>
        <taxon>Fungi</taxon>
        <taxon>Dikarya</taxon>
        <taxon>Basidiomycota</taxon>
        <taxon>Agaricomycotina</taxon>
        <taxon>Tremellomycetes</taxon>
        <taxon>Filobasidiales</taxon>
        <taxon>Filobasidiaceae</taxon>
        <taxon>Filobasidium</taxon>
    </lineage>
</organism>
<dbReference type="Proteomes" id="UP000812966">
    <property type="component" value="Unassembled WGS sequence"/>
</dbReference>
<sequence length="1319" mass="139303">MELDFDDIDIPISDARLSHLSPVPSSAVPVNAANKLSSSDIGSKRGHKAAGRKGAGAGSNVLDKQLQGADQDDHDLDDGLLIGDDDVMDGTGLMDWQSIDTGDFDFSSTFPSTTPQMHVRTDLPHPISPRLFQDGADEEDLATPLTARPIVNSTSNAPAEAGFTGFSNHGLQDDFAASYSSSVSGFGMPHNHLGHSQSLGGAPGHTFGMNMPLHPSQANSGGMQFGLPQQQQPLQHQQGYPQHQHNGQGHVHSQSFAGPGLSMSMINPPKLFGQEHGLPMHPVQGFLNQPLPFQPQDQHSQHLQQPGSQIQSSVPSSALWPGSASLPNLNHLAGSGLSFSLPGSSSGNMTGKKAGKAGDKRPKKRARCSEGSDEEGQQVAAGSTSGSPKEKEKKVGKDKESKPEQGGDLDNEVDEDSDAEGTELGEINDEVGLNESGMMGMSSSMTSSAGFVPGMLGLRDGSILEAGTDGMSPGSTRSGFAKDGSAAAGGGDGDDVSVSDQKDGKFRLKGGLTVPLGKKKKVPPPGGFKPWNTSPSSSHLPSGSACINPVTGEVELPPMDNLTKEEIRKVKNRASAQRSRTRKGELLGGLMDEVNRLRERLRDVTNGAEGGDGDDASMGAEEFLRKTHAARAARGGSVMSSTGSVGRDEEKEGMKMLIERLRAEVENERKAREAAEAQGWMWKNKHDQLISSIALGAGETINPGLVSDPPASVRNARSEEDMDKTTLGLPDPDKMGGDDDEDEDRQDADEDQLMELSSTGHLDAAAPAKAHRAQLETVSESEDGGRDLVQAKKREKAVVKGTQRDSKGVLMMVVLFSFALFSLPPHMRTPGFNTSTAFHMSTNGNAEAAALFEKLLPYSSKASSSGDMDVEGEDDTDALLAIADAASKGVVPTSARRQPVKGRKSLSFTLLKPIDEEKAAEFEKADRKRAGKPSDGLNADADATLGGTVEDVLEKWLGLSLFDNKNGDRSAKDADADTTDKGIPGGWIVVKSSLTDEDDDAIDADQKDEKRFERASELSSRSSTASPLTNGFKALTAWDGTPIDPMQLDEDVMSVSHHGHEDNDDHGNGFLRASVHGDGLTMPFAPDRRAKPDGPSPTLAPEFQEDPLDDEQRNQRAASVPAHGGGSASGTSARRLPPSTSSTDRHRRQSLSVLGNGFPGFTPSHLAPNAASSSSSATPSTATSPSVSGSISSSRTLPSSPSSAYAPTRVRSMPSSALMQLEERPASEKYMKLELEVDFEVELTCRGVRTRSGTTSTPSSATMSMSSSLDGETIGRSDASPLRSDNDRGVSLVDKEEVGRLLSSGLNLGDKGGFLNLGL</sequence>
<feature type="region of interest" description="Disordered" evidence="1">
    <location>
        <begin position="343"/>
        <end position="587"/>
    </location>
</feature>
<gene>
    <name evidence="3" type="ORF">FFLO_00600</name>
</gene>
<feature type="compositionally biased region" description="Acidic residues" evidence="1">
    <location>
        <begin position="738"/>
        <end position="749"/>
    </location>
</feature>
<feature type="compositionally biased region" description="Acidic residues" evidence="1">
    <location>
        <begin position="407"/>
        <end position="429"/>
    </location>
</feature>
<feature type="compositionally biased region" description="Low complexity" evidence="1">
    <location>
        <begin position="1250"/>
        <end position="1268"/>
    </location>
</feature>
<evidence type="ECO:0000313" key="4">
    <source>
        <dbReference type="Proteomes" id="UP000812966"/>
    </source>
</evidence>
<feature type="compositionally biased region" description="Low complexity" evidence="1">
    <location>
        <begin position="528"/>
        <end position="544"/>
    </location>
</feature>
<feature type="compositionally biased region" description="Low complexity" evidence="1">
    <location>
        <begin position="1163"/>
        <end position="1203"/>
    </location>
</feature>
<feature type="domain" description="BZIP" evidence="2">
    <location>
        <begin position="568"/>
        <end position="582"/>
    </location>
</feature>
<dbReference type="SUPFAM" id="SSF57959">
    <property type="entry name" value="Leucine zipper domain"/>
    <property type="match status" value="1"/>
</dbReference>
<feature type="compositionally biased region" description="Polar residues" evidence="1">
    <location>
        <begin position="307"/>
        <end position="316"/>
    </location>
</feature>
<feature type="region of interest" description="Disordered" evidence="1">
    <location>
        <begin position="603"/>
        <end position="652"/>
    </location>
</feature>
<feature type="compositionally biased region" description="Basic and acidic residues" evidence="1">
    <location>
        <begin position="1004"/>
        <end position="1016"/>
    </location>
</feature>